<evidence type="ECO:0000259" key="5">
    <source>
        <dbReference type="Pfam" id="PF01699"/>
    </source>
</evidence>
<keyword evidence="2" id="KW-0812">Transmembrane</keyword>
<name>A0A2T0RM76_9RHOB</name>
<evidence type="ECO:0000256" key="4">
    <source>
        <dbReference type="ARBA" id="ARBA00023136"/>
    </source>
</evidence>
<dbReference type="PANTHER" id="PTHR10846:SF8">
    <property type="entry name" value="INNER MEMBRANE PROTEIN YRBG"/>
    <property type="match status" value="1"/>
</dbReference>
<dbReference type="InterPro" id="IPR004837">
    <property type="entry name" value="NaCa_Exmemb"/>
</dbReference>
<keyword evidence="4" id="KW-0472">Membrane</keyword>
<sequence length="96" mass="10128">MPELLTSVIAVRKGEGAVALGNVLGSNIFNIPGILGVTVFVHPIVIPKEIANLDIWVLCASTLVPIAFARSGWTVSRREGGLFLLACLTYLGVLLA</sequence>
<dbReference type="InterPro" id="IPR044880">
    <property type="entry name" value="NCX_ion-bd_dom_sf"/>
</dbReference>
<organism evidence="6 7">
    <name type="scientific">Aliiruegeria haliotis</name>
    <dbReference type="NCBI Taxonomy" id="1280846"/>
    <lineage>
        <taxon>Bacteria</taxon>
        <taxon>Pseudomonadati</taxon>
        <taxon>Pseudomonadota</taxon>
        <taxon>Alphaproteobacteria</taxon>
        <taxon>Rhodobacterales</taxon>
        <taxon>Roseobacteraceae</taxon>
        <taxon>Aliiruegeria</taxon>
    </lineage>
</organism>
<gene>
    <name evidence="6" type="ORF">CLV78_107146</name>
</gene>
<comment type="subcellular location">
    <subcellularLocation>
        <location evidence="1">Membrane</location>
        <topology evidence="1">Multi-pass membrane protein</topology>
    </subcellularLocation>
</comment>
<dbReference type="GO" id="GO:0005262">
    <property type="term" value="F:calcium channel activity"/>
    <property type="evidence" value="ECO:0007669"/>
    <property type="project" value="TreeGrafter"/>
</dbReference>
<dbReference type="GO" id="GO:0008273">
    <property type="term" value="F:calcium, potassium:sodium antiporter activity"/>
    <property type="evidence" value="ECO:0007669"/>
    <property type="project" value="TreeGrafter"/>
</dbReference>
<evidence type="ECO:0000313" key="6">
    <source>
        <dbReference type="EMBL" id="PRY22222.1"/>
    </source>
</evidence>
<dbReference type="EMBL" id="PVTD01000007">
    <property type="protein sequence ID" value="PRY22222.1"/>
    <property type="molecule type" value="Genomic_DNA"/>
</dbReference>
<keyword evidence="7" id="KW-1185">Reference proteome</keyword>
<dbReference type="AlphaFoldDB" id="A0A2T0RM76"/>
<dbReference type="GO" id="GO:0005886">
    <property type="term" value="C:plasma membrane"/>
    <property type="evidence" value="ECO:0007669"/>
    <property type="project" value="TreeGrafter"/>
</dbReference>
<dbReference type="PANTHER" id="PTHR10846">
    <property type="entry name" value="SODIUM/POTASSIUM/CALCIUM EXCHANGER"/>
    <property type="match status" value="1"/>
</dbReference>
<dbReference type="Pfam" id="PF01699">
    <property type="entry name" value="Na_Ca_ex"/>
    <property type="match status" value="1"/>
</dbReference>
<reference evidence="6 7" key="1">
    <citation type="submission" date="2018-03" db="EMBL/GenBank/DDBJ databases">
        <title>Genomic Encyclopedia of Archaeal and Bacterial Type Strains, Phase II (KMG-II): from individual species to whole genera.</title>
        <authorList>
            <person name="Goeker M."/>
        </authorList>
    </citation>
    <scope>NUCLEOTIDE SEQUENCE [LARGE SCALE GENOMIC DNA]</scope>
    <source>
        <strain evidence="6 7">DSM 29328</strain>
    </source>
</reference>
<dbReference type="GO" id="GO:0006874">
    <property type="term" value="P:intracellular calcium ion homeostasis"/>
    <property type="evidence" value="ECO:0007669"/>
    <property type="project" value="TreeGrafter"/>
</dbReference>
<comment type="caution">
    <text evidence="6">The sequence shown here is derived from an EMBL/GenBank/DDBJ whole genome shotgun (WGS) entry which is preliminary data.</text>
</comment>
<dbReference type="InterPro" id="IPR004481">
    <property type="entry name" value="K/Na/Ca-exchanger"/>
</dbReference>
<evidence type="ECO:0000256" key="1">
    <source>
        <dbReference type="ARBA" id="ARBA00004141"/>
    </source>
</evidence>
<feature type="domain" description="Sodium/calcium exchanger membrane region" evidence="5">
    <location>
        <begin position="1"/>
        <end position="94"/>
    </location>
</feature>
<accession>A0A2T0RM76</accession>
<dbReference type="OrthoDB" id="9794225at2"/>
<protein>
    <submittedName>
        <fullName evidence="6">Sodium/calcium exchanger protein</fullName>
    </submittedName>
</protein>
<proteinExistence type="predicted"/>
<dbReference type="Proteomes" id="UP000239480">
    <property type="component" value="Unassembled WGS sequence"/>
</dbReference>
<evidence type="ECO:0000256" key="3">
    <source>
        <dbReference type="ARBA" id="ARBA00022989"/>
    </source>
</evidence>
<keyword evidence="3" id="KW-1133">Transmembrane helix</keyword>
<evidence type="ECO:0000256" key="2">
    <source>
        <dbReference type="ARBA" id="ARBA00022692"/>
    </source>
</evidence>
<dbReference type="RefSeq" id="WP_146136710.1">
    <property type="nucleotide sequence ID" value="NZ_PVTD01000007.1"/>
</dbReference>
<dbReference type="Gene3D" id="1.20.1420.30">
    <property type="entry name" value="NCX, central ion-binding region"/>
    <property type="match status" value="1"/>
</dbReference>
<evidence type="ECO:0000313" key="7">
    <source>
        <dbReference type="Proteomes" id="UP000239480"/>
    </source>
</evidence>